<protein>
    <recommendedName>
        <fullName evidence="6">OmpR/PhoB-type domain-containing protein</fullName>
    </recommendedName>
</protein>
<name>A0A0N9HT92_9PSEU</name>
<dbReference type="SMART" id="SM00028">
    <property type="entry name" value="TPR"/>
    <property type="match status" value="5"/>
</dbReference>
<dbReference type="GO" id="GO:0043531">
    <property type="term" value="F:ADP binding"/>
    <property type="evidence" value="ECO:0007669"/>
    <property type="project" value="InterPro"/>
</dbReference>
<organism evidence="7 8">
    <name type="scientific">Kibdelosporangium phytohabitans</name>
    <dbReference type="NCBI Taxonomy" id="860235"/>
    <lineage>
        <taxon>Bacteria</taxon>
        <taxon>Bacillati</taxon>
        <taxon>Actinomycetota</taxon>
        <taxon>Actinomycetes</taxon>
        <taxon>Pseudonocardiales</taxon>
        <taxon>Pseudonocardiaceae</taxon>
        <taxon>Kibdelosporangium</taxon>
    </lineage>
</organism>
<dbReference type="Gene3D" id="3.40.50.300">
    <property type="entry name" value="P-loop containing nucleotide triphosphate hydrolases"/>
    <property type="match status" value="1"/>
</dbReference>
<dbReference type="CDD" id="cd15831">
    <property type="entry name" value="BTAD"/>
    <property type="match status" value="1"/>
</dbReference>
<dbReference type="KEGG" id="kphy:AOZ06_16510"/>
<dbReference type="Gene3D" id="1.25.40.10">
    <property type="entry name" value="Tetratricopeptide repeat domain"/>
    <property type="match status" value="3"/>
</dbReference>
<dbReference type="RefSeq" id="WP_054290205.1">
    <property type="nucleotide sequence ID" value="NZ_CP012752.1"/>
</dbReference>
<dbReference type="PRINTS" id="PR00364">
    <property type="entry name" value="DISEASERSIST"/>
</dbReference>
<dbReference type="InterPro" id="IPR027417">
    <property type="entry name" value="P-loop_NTPase"/>
</dbReference>
<proteinExistence type="inferred from homology"/>
<dbReference type="SMART" id="SM01043">
    <property type="entry name" value="BTAD"/>
    <property type="match status" value="1"/>
</dbReference>
<evidence type="ECO:0000256" key="5">
    <source>
        <dbReference type="PROSITE-ProRule" id="PRU01091"/>
    </source>
</evidence>
<dbReference type="InterPro" id="IPR016032">
    <property type="entry name" value="Sig_transdc_resp-reg_C-effctor"/>
</dbReference>
<dbReference type="Pfam" id="PF03704">
    <property type="entry name" value="BTAD"/>
    <property type="match status" value="1"/>
</dbReference>
<dbReference type="PROSITE" id="PS51755">
    <property type="entry name" value="OMPR_PHOB"/>
    <property type="match status" value="1"/>
</dbReference>
<keyword evidence="8" id="KW-1185">Reference proteome</keyword>
<keyword evidence="3 5" id="KW-0238">DNA-binding</keyword>
<evidence type="ECO:0000313" key="8">
    <source>
        <dbReference type="Proteomes" id="UP000063699"/>
    </source>
</evidence>
<dbReference type="InterPro" id="IPR011990">
    <property type="entry name" value="TPR-like_helical_dom_sf"/>
</dbReference>
<dbReference type="InterPro" id="IPR001867">
    <property type="entry name" value="OmpR/PhoB-type_DNA-bd"/>
</dbReference>
<dbReference type="InterPro" id="IPR019734">
    <property type="entry name" value="TPR_rpt"/>
</dbReference>
<feature type="domain" description="OmpR/PhoB-type" evidence="6">
    <location>
        <begin position="1"/>
        <end position="95"/>
    </location>
</feature>
<dbReference type="InterPro" id="IPR005158">
    <property type="entry name" value="BTAD"/>
</dbReference>
<dbReference type="InterPro" id="IPR036388">
    <property type="entry name" value="WH-like_DNA-bd_sf"/>
</dbReference>
<dbReference type="InterPro" id="IPR051677">
    <property type="entry name" value="AfsR-DnrI-RedD_regulator"/>
</dbReference>
<dbReference type="GO" id="GO:0003677">
    <property type="term" value="F:DNA binding"/>
    <property type="evidence" value="ECO:0007669"/>
    <property type="project" value="UniProtKB-UniRule"/>
</dbReference>
<dbReference type="PANTHER" id="PTHR35807">
    <property type="entry name" value="TRANSCRIPTIONAL REGULATOR REDD-RELATED"/>
    <property type="match status" value="1"/>
</dbReference>
<dbReference type="SUPFAM" id="SSF46894">
    <property type="entry name" value="C-terminal effector domain of the bipartite response regulators"/>
    <property type="match status" value="1"/>
</dbReference>
<dbReference type="Pfam" id="PF13424">
    <property type="entry name" value="TPR_12"/>
    <property type="match status" value="2"/>
</dbReference>
<accession>A0A0N9HT92</accession>
<dbReference type="GO" id="GO:0000160">
    <property type="term" value="P:phosphorelay signal transduction system"/>
    <property type="evidence" value="ECO:0007669"/>
    <property type="project" value="InterPro"/>
</dbReference>
<dbReference type="GO" id="GO:0006355">
    <property type="term" value="P:regulation of DNA-templated transcription"/>
    <property type="evidence" value="ECO:0007669"/>
    <property type="project" value="InterPro"/>
</dbReference>
<dbReference type="EMBL" id="CP012752">
    <property type="protein sequence ID" value="ALG08298.1"/>
    <property type="molecule type" value="Genomic_DNA"/>
</dbReference>
<evidence type="ECO:0000256" key="4">
    <source>
        <dbReference type="ARBA" id="ARBA00023163"/>
    </source>
</evidence>
<keyword evidence="4" id="KW-0804">Transcription</keyword>
<dbReference type="Gene3D" id="1.10.10.10">
    <property type="entry name" value="Winged helix-like DNA-binding domain superfamily/Winged helix DNA-binding domain"/>
    <property type="match status" value="1"/>
</dbReference>
<evidence type="ECO:0000256" key="2">
    <source>
        <dbReference type="ARBA" id="ARBA00023015"/>
    </source>
</evidence>
<dbReference type="SMART" id="SM00862">
    <property type="entry name" value="Trans_reg_C"/>
    <property type="match status" value="1"/>
</dbReference>
<evidence type="ECO:0000256" key="3">
    <source>
        <dbReference type="ARBA" id="ARBA00023125"/>
    </source>
</evidence>
<evidence type="ECO:0000313" key="7">
    <source>
        <dbReference type="EMBL" id="ALG08298.1"/>
    </source>
</evidence>
<feature type="DNA-binding region" description="OmpR/PhoB-type" evidence="5">
    <location>
        <begin position="1"/>
        <end position="95"/>
    </location>
</feature>
<dbReference type="SUPFAM" id="SSF52540">
    <property type="entry name" value="P-loop containing nucleoside triphosphate hydrolases"/>
    <property type="match status" value="1"/>
</dbReference>
<dbReference type="AlphaFoldDB" id="A0A0N9HT92"/>
<dbReference type="SUPFAM" id="SSF48452">
    <property type="entry name" value="TPR-like"/>
    <property type="match status" value="3"/>
</dbReference>
<dbReference type="STRING" id="860235.AOZ06_16510"/>
<sequence length="1057" mass="114148">MRFRVLGPVEVAGAGGVARLGGAKQVALVSELIMSANRVVPTERIATASWGANPPAGAAAALHTSLSRLRRALADVEDGGEDRVITHSTGYQLRVEPGELDLDEFNDMVAKARATDEPAEAAELFSSALALWRGPALTGVPGELAEAWASGLADLHLEVTEELLECRLACGEHAVVVSELGVLVARNPLRERLRGQLMLALFRVGRQAEALASYRELYGLLADELGIQPTPGLQQLHQRILAGDATLRSIREAQQEDTSAVRPAPIPRQLPANVSGFTGRAGHVQALDDMFESSNIVTVAGVGGVGKTALALHWAHRNAERAPDGQLYLNLRGYASTPPMEPDEALARLLRGLGIGREKLPATPDEQAAMYRSLLADRQMLVVLDNAATADQVRPLLPGSPSCPVVVTSRDDLRGLTAVDGASLLVLDVLAPGESLALLTRIIGAARVEAEPQHAAQLTELCGHLPLALRIAAAHLSSQRYLTIEDYLGELTEGERLTRLAIDEDREVAVRASFDLSYEKLDADTRRMFRLLGAVPGPDTTLPAVAALADLPTRQAARLMDRLVTAHLVEVPAAGRFQQHDLLRLYARERTVDSAQDAEDARHRLFDWYLHTTDAAAEILNPTAVRLPRPPAAAVPLSFTSDTQALAWLDAERANLAAAIHHAADQSLSVAWHLADAVRGYLFFRMAGREWLDLAEAGLRAAVARSEVDGEAAMRHSLAHVHFSLGDYEMALRHGVPAGDHHRRAGNAAAEAEVRKWSGLSCWLSGRFSEALEHLMPARDRYREVGNRSGEANIMNSIGLVYMELGRFHDALAQNEGALAIQLEIGSRFGEGVSHQVIGRAKAALGDYETAIAEQTAALEIYRSIGYRYGEATVMCTITVPYVETARYDEAERYGRDALGLAREIGVPAIQADALNSLAAVDLGLGRYQDALERGTDAVRIAREAQFPRGVIDGLVLLAEAHRRAGRTEEASATVDQAIAEARDRQFAQCEGQALLVLARIELDSGHHAPAAEAAGRALDLHTETGYECGRRQADQFIADLRRRVAPRKNGPAFVED</sequence>
<evidence type="ECO:0000256" key="1">
    <source>
        <dbReference type="ARBA" id="ARBA00005820"/>
    </source>
</evidence>
<keyword evidence="2" id="KW-0805">Transcription regulation</keyword>
<comment type="similarity">
    <text evidence="1">Belongs to the AfsR/DnrI/RedD regulatory family.</text>
</comment>
<dbReference type="PANTHER" id="PTHR35807:SF1">
    <property type="entry name" value="TRANSCRIPTIONAL REGULATOR REDD"/>
    <property type="match status" value="1"/>
</dbReference>
<dbReference type="Proteomes" id="UP000063699">
    <property type="component" value="Chromosome"/>
</dbReference>
<gene>
    <name evidence="7" type="ORF">AOZ06_16510</name>
</gene>
<evidence type="ECO:0000259" key="6">
    <source>
        <dbReference type="PROSITE" id="PS51755"/>
    </source>
</evidence>
<reference evidence="7 8" key="1">
    <citation type="submission" date="2015-07" db="EMBL/GenBank/DDBJ databases">
        <title>Genome sequencing of Kibdelosporangium phytohabitans.</title>
        <authorList>
            <person name="Qin S."/>
            <person name="Xing K."/>
        </authorList>
    </citation>
    <scope>NUCLEOTIDE SEQUENCE [LARGE SCALE GENOMIC DNA]</scope>
    <source>
        <strain evidence="7 8">KLBMP1111</strain>
    </source>
</reference>